<protein>
    <submittedName>
        <fullName evidence="1">Uncharacterized protein</fullName>
    </submittedName>
</protein>
<proteinExistence type="predicted"/>
<evidence type="ECO:0000313" key="1">
    <source>
        <dbReference type="EMBL" id="MBX60730.1"/>
    </source>
</evidence>
<dbReference type="AlphaFoldDB" id="A0A2P2Q160"/>
<organism evidence="1">
    <name type="scientific">Rhizophora mucronata</name>
    <name type="common">Asiatic mangrove</name>
    <dbReference type="NCBI Taxonomy" id="61149"/>
    <lineage>
        <taxon>Eukaryota</taxon>
        <taxon>Viridiplantae</taxon>
        <taxon>Streptophyta</taxon>
        <taxon>Embryophyta</taxon>
        <taxon>Tracheophyta</taxon>
        <taxon>Spermatophyta</taxon>
        <taxon>Magnoliopsida</taxon>
        <taxon>eudicotyledons</taxon>
        <taxon>Gunneridae</taxon>
        <taxon>Pentapetalae</taxon>
        <taxon>rosids</taxon>
        <taxon>fabids</taxon>
        <taxon>Malpighiales</taxon>
        <taxon>Rhizophoraceae</taxon>
        <taxon>Rhizophora</taxon>
    </lineage>
</organism>
<reference evidence="1" key="1">
    <citation type="submission" date="2018-02" db="EMBL/GenBank/DDBJ databases">
        <title>Rhizophora mucronata_Transcriptome.</title>
        <authorList>
            <person name="Meera S.P."/>
            <person name="Sreeshan A."/>
            <person name="Augustine A."/>
        </authorList>
    </citation>
    <scope>NUCLEOTIDE SEQUENCE</scope>
    <source>
        <tissue evidence="1">Leaf</tissue>
    </source>
</reference>
<sequence length="42" mass="4999">MYWKTKIVLKERAKLKWRNIVIKIGCSTLSFYSLQKAKPLSK</sequence>
<dbReference type="EMBL" id="GGEC01080246">
    <property type="protein sequence ID" value="MBX60730.1"/>
    <property type="molecule type" value="Transcribed_RNA"/>
</dbReference>
<name>A0A2P2Q160_RHIMU</name>
<accession>A0A2P2Q160</accession>